<reference evidence="3" key="1">
    <citation type="submission" date="2017-01" db="EMBL/GenBank/DDBJ databases">
        <authorList>
            <person name="Varghese N."/>
            <person name="Submissions S."/>
        </authorList>
    </citation>
    <scope>NUCLEOTIDE SEQUENCE [LARGE SCALE GENOMIC DNA]</scope>
    <source>
        <strain evidence="3">DSM 29591</strain>
    </source>
</reference>
<dbReference type="AlphaFoldDB" id="A0A1R3WW50"/>
<feature type="chain" id="PRO_5010261794" description="DUF2125 domain-containing protein" evidence="1">
    <location>
        <begin position="20"/>
        <end position="270"/>
    </location>
</feature>
<keyword evidence="1" id="KW-0732">Signal</keyword>
<accession>A0A1R3WW50</accession>
<proteinExistence type="predicted"/>
<gene>
    <name evidence="2" type="ORF">SAMN05421665_1505</name>
</gene>
<dbReference type="Proteomes" id="UP000186997">
    <property type="component" value="Unassembled WGS sequence"/>
</dbReference>
<dbReference type="RefSeq" id="WP_076659035.1">
    <property type="nucleotide sequence ID" value="NZ_FTPR01000001.1"/>
</dbReference>
<evidence type="ECO:0000313" key="3">
    <source>
        <dbReference type="Proteomes" id="UP000186997"/>
    </source>
</evidence>
<dbReference type="STRING" id="287098.SAMN05421665_1505"/>
<keyword evidence="3" id="KW-1185">Reference proteome</keyword>
<evidence type="ECO:0000256" key="1">
    <source>
        <dbReference type="SAM" id="SignalP"/>
    </source>
</evidence>
<dbReference type="OrthoDB" id="7817824at2"/>
<feature type="signal peptide" evidence="1">
    <location>
        <begin position="1"/>
        <end position="19"/>
    </location>
</feature>
<sequence length="270" mass="28665">MRRLLAASLFALLPLPALADTDCARAWAEIRTFAASFGVANLTGSVTSGAEGWCRFTDSNATSFRPANAEGRVRFSAREDTRSVEMFFSEGDTPLGPLDGRFAATQDIQTGSVQVNDLQIQGGDGRGLRMSGQLRATPFADAAQAQEALAAMTFTTLSFDFTVTPDVLADLQIDFSEVTRSAVDTALRGVGEAQVNSRTKREFLRFIGAAPNARGTLRVTMDASEARPIAALVAPFLALGHAPSEAALAKAFAAALEDTTLAVIWNPGRM</sequence>
<evidence type="ECO:0000313" key="2">
    <source>
        <dbReference type="EMBL" id="SIT82643.1"/>
    </source>
</evidence>
<organism evidence="2 3">
    <name type="scientific">Yoonia rosea</name>
    <dbReference type="NCBI Taxonomy" id="287098"/>
    <lineage>
        <taxon>Bacteria</taxon>
        <taxon>Pseudomonadati</taxon>
        <taxon>Pseudomonadota</taxon>
        <taxon>Alphaproteobacteria</taxon>
        <taxon>Rhodobacterales</taxon>
        <taxon>Paracoccaceae</taxon>
        <taxon>Yoonia</taxon>
    </lineage>
</organism>
<protein>
    <recommendedName>
        <fullName evidence="4">DUF2125 domain-containing protein</fullName>
    </recommendedName>
</protein>
<dbReference type="EMBL" id="FTPR01000001">
    <property type="protein sequence ID" value="SIT82643.1"/>
    <property type="molecule type" value="Genomic_DNA"/>
</dbReference>
<evidence type="ECO:0008006" key="4">
    <source>
        <dbReference type="Google" id="ProtNLM"/>
    </source>
</evidence>
<name>A0A1R3WW50_9RHOB</name>